<proteinExistence type="predicted"/>
<dbReference type="Gene3D" id="3.40.630.30">
    <property type="match status" value="1"/>
</dbReference>
<evidence type="ECO:0000313" key="4">
    <source>
        <dbReference type="EMBL" id="MBL0748847.1"/>
    </source>
</evidence>
<dbReference type="InterPro" id="IPR016181">
    <property type="entry name" value="Acyl_CoA_acyltransferase"/>
</dbReference>
<evidence type="ECO:0000256" key="2">
    <source>
        <dbReference type="ARBA" id="ARBA00023315"/>
    </source>
</evidence>
<organism evidence="4 5">
    <name type="scientific">Nocardioides baculatus</name>
    <dbReference type="NCBI Taxonomy" id="2801337"/>
    <lineage>
        <taxon>Bacteria</taxon>
        <taxon>Bacillati</taxon>
        <taxon>Actinomycetota</taxon>
        <taxon>Actinomycetes</taxon>
        <taxon>Propionibacteriales</taxon>
        <taxon>Nocardioidaceae</taxon>
        <taxon>Nocardioides</taxon>
    </lineage>
</organism>
<dbReference type="PANTHER" id="PTHR43877">
    <property type="entry name" value="AMINOALKYLPHOSPHONATE N-ACETYLTRANSFERASE-RELATED-RELATED"/>
    <property type="match status" value="1"/>
</dbReference>
<dbReference type="InterPro" id="IPR050832">
    <property type="entry name" value="Bact_Acetyltransf"/>
</dbReference>
<feature type="domain" description="N-acetyltransferase" evidence="3">
    <location>
        <begin position="3"/>
        <end position="162"/>
    </location>
</feature>
<dbReference type="EMBL" id="JAERSG010000004">
    <property type="protein sequence ID" value="MBL0748847.1"/>
    <property type="molecule type" value="Genomic_DNA"/>
</dbReference>
<dbReference type="Pfam" id="PF00583">
    <property type="entry name" value="Acetyltransf_1"/>
    <property type="match status" value="1"/>
</dbReference>
<dbReference type="PROSITE" id="PS51186">
    <property type="entry name" value="GNAT"/>
    <property type="match status" value="1"/>
</dbReference>
<gene>
    <name evidence="4" type="ORF">JI751_14595</name>
</gene>
<keyword evidence="1" id="KW-0808">Transferase</keyword>
<evidence type="ECO:0000313" key="5">
    <source>
        <dbReference type="Proteomes" id="UP000636918"/>
    </source>
</evidence>
<comment type="caution">
    <text evidence="4">The sequence shown here is derived from an EMBL/GenBank/DDBJ whole genome shotgun (WGS) entry which is preliminary data.</text>
</comment>
<evidence type="ECO:0000256" key="1">
    <source>
        <dbReference type="ARBA" id="ARBA00022679"/>
    </source>
</evidence>
<dbReference type="Proteomes" id="UP000636918">
    <property type="component" value="Unassembled WGS sequence"/>
</dbReference>
<accession>A0ABS1LBC4</accession>
<dbReference type="SUPFAM" id="SSF55729">
    <property type="entry name" value="Acyl-CoA N-acyltransferases (Nat)"/>
    <property type="match status" value="2"/>
</dbReference>
<reference evidence="4 5" key="1">
    <citation type="submission" date="2021-01" db="EMBL/GenBank/DDBJ databases">
        <title>Genome seq and assembly of Nocardiodes sp. G10.</title>
        <authorList>
            <person name="Chhetri G."/>
        </authorList>
    </citation>
    <scope>NUCLEOTIDE SEQUENCE [LARGE SCALE GENOMIC DNA]</scope>
    <source>
        <strain evidence="4 5">G10</strain>
    </source>
</reference>
<keyword evidence="2" id="KW-0012">Acyltransferase</keyword>
<dbReference type="RefSeq" id="WP_201938234.1">
    <property type="nucleotide sequence ID" value="NZ_JAERSG010000004.1"/>
</dbReference>
<sequence length="339" mass="36793">MSREIVDLDAFDSVAFEAWHRAYLRAQAALGDAATPWMLEELRAVMQHGGSTAWSGGWSAVEDGVTVGAGFLRTPLLDNLELAELDVHVDPDHQRGGVGAALLARLEDEARRRGRTVLTGLVGWRWDHGPLGDGAAGPLFAAAHGYSLALTEVQRELALPVDEAVLARLADEAALAHEGYELRSWSGPVPDELLQGWAELTSALATEAPTGDLELEPEAVDLGAVREREATLARQGRTKYNTVALSPDGDVVAYSDLATTVHDPGRAYQWGTLVLREHRGHRLGVAVKAANLRLLQRERPDVLRLTTYNAEVNSHMIAVNEALGFRPVAWLGDFQKKVS</sequence>
<protein>
    <submittedName>
        <fullName evidence="4">GNAT family N-acetyltransferase</fullName>
    </submittedName>
</protein>
<dbReference type="CDD" id="cd04301">
    <property type="entry name" value="NAT_SF"/>
    <property type="match status" value="1"/>
</dbReference>
<dbReference type="InterPro" id="IPR000182">
    <property type="entry name" value="GNAT_dom"/>
</dbReference>
<evidence type="ECO:0000259" key="3">
    <source>
        <dbReference type="PROSITE" id="PS51186"/>
    </source>
</evidence>
<keyword evidence="5" id="KW-1185">Reference proteome</keyword>
<name>A0ABS1LBC4_9ACTN</name>